<accession>A0A4S4KHF8</accession>
<protein>
    <recommendedName>
        <fullName evidence="3">CipC-like antibiotic response protein</fullName>
    </recommendedName>
</protein>
<gene>
    <name evidence="1" type="ORF">EW145_g7621</name>
</gene>
<reference evidence="1 2" key="1">
    <citation type="submission" date="2019-02" db="EMBL/GenBank/DDBJ databases">
        <title>Genome sequencing of the rare red list fungi Phellinidium pouzarii.</title>
        <authorList>
            <person name="Buettner E."/>
            <person name="Kellner H."/>
        </authorList>
    </citation>
    <scope>NUCLEOTIDE SEQUENCE [LARGE SCALE GENOMIC DNA]</scope>
    <source>
        <strain evidence="1 2">DSM 108285</strain>
    </source>
</reference>
<dbReference type="PANTHER" id="PTHR37450">
    <property type="entry name" value="CIPC PROTEIN"/>
    <property type="match status" value="1"/>
</dbReference>
<dbReference type="EMBL" id="SGPK01000804">
    <property type="protein sequence ID" value="THG97416.1"/>
    <property type="molecule type" value="Genomic_DNA"/>
</dbReference>
<dbReference type="InterPro" id="IPR022234">
    <property type="entry name" value="DUF3759"/>
</dbReference>
<dbReference type="OrthoDB" id="9895617at2759"/>
<evidence type="ECO:0000313" key="2">
    <source>
        <dbReference type="Proteomes" id="UP000308199"/>
    </source>
</evidence>
<dbReference type="PANTHER" id="PTHR37450:SF1">
    <property type="entry name" value="CIPC PROTEIN"/>
    <property type="match status" value="1"/>
</dbReference>
<comment type="caution">
    <text evidence="1">The sequence shown here is derived from an EMBL/GenBank/DDBJ whole genome shotgun (WGS) entry which is preliminary data.</text>
</comment>
<dbReference type="Proteomes" id="UP000308199">
    <property type="component" value="Unassembled WGS sequence"/>
</dbReference>
<evidence type="ECO:0000313" key="1">
    <source>
        <dbReference type="EMBL" id="THG97416.1"/>
    </source>
</evidence>
<proteinExistence type="predicted"/>
<evidence type="ECO:0008006" key="3">
    <source>
        <dbReference type="Google" id="ProtNLM"/>
    </source>
</evidence>
<organism evidence="1 2">
    <name type="scientific">Phellinidium pouzarii</name>
    <dbReference type="NCBI Taxonomy" id="167371"/>
    <lineage>
        <taxon>Eukaryota</taxon>
        <taxon>Fungi</taxon>
        <taxon>Dikarya</taxon>
        <taxon>Basidiomycota</taxon>
        <taxon>Agaricomycotina</taxon>
        <taxon>Agaricomycetes</taxon>
        <taxon>Hymenochaetales</taxon>
        <taxon>Hymenochaetaceae</taxon>
        <taxon>Phellinidium</taxon>
    </lineage>
</organism>
<name>A0A4S4KHF8_9AGAM</name>
<dbReference type="AlphaFoldDB" id="A0A4S4KHF8"/>
<keyword evidence="2" id="KW-1185">Reference proteome</keyword>
<dbReference type="Pfam" id="PF12585">
    <property type="entry name" value="DUF3759"/>
    <property type="match status" value="1"/>
</dbReference>
<sequence length="131" mass="14603">MGWFDSSSDESSSYDQYVSAPVLPSQRLYSSRLSLRYNSLPHEHKAKVSHELLGGAAAFEAAKAWEDHCAANGKPESHAKAKEFLAGIVGAFIEREAETKGLNFVDKERAKHHAKKVLEEQVAQEYTERLV</sequence>